<name>A0A3E1NVR2_9BACT</name>
<dbReference type="RefSeq" id="WP_116856033.1">
    <property type="nucleotide sequence ID" value="NZ_QTJV01000010.1"/>
</dbReference>
<keyword evidence="3" id="KW-1185">Reference proteome</keyword>
<dbReference type="InterPro" id="IPR013783">
    <property type="entry name" value="Ig-like_fold"/>
</dbReference>
<keyword evidence="1" id="KW-0732">Signal</keyword>
<protein>
    <recommendedName>
        <fullName evidence="4">DUF928 domain-containing protein</fullName>
    </recommendedName>
</protein>
<gene>
    <name evidence="2" type="ORF">DXN04_24465</name>
</gene>
<dbReference type="Gene3D" id="2.60.40.10">
    <property type="entry name" value="Immunoglobulins"/>
    <property type="match status" value="1"/>
</dbReference>
<dbReference type="AlphaFoldDB" id="A0A3E1NVR2"/>
<proteinExistence type="predicted"/>
<dbReference type="OrthoDB" id="9809727at2"/>
<organism evidence="2 3">
    <name type="scientific">Chitinophaga silvisoli</name>
    <dbReference type="NCBI Taxonomy" id="2291814"/>
    <lineage>
        <taxon>Bacteria</taxon>
        <taxon>Pseudomonadati</taxon>
        <taxon>Bacteroidota</taxon>
        <taxon>Chitinophagia</taxon>
        <taxon>Chitinophagales</taxon>
        <taxon>Chitinophagaceae</taxon>
        <taxon>Chitinophaga</taxon>
    </lineage>
</organism>
<evidence type="ECO:0000313" key="3">
    <source>
        <dbReference type="Proteomes" id="UP000261174"/>
    </source>
</evidence>
<evidence type="ECO:0008006" key="4">
    <source>
        <dbReference type="Google" id="ProtNLM"/>
    </source>
</evidence>
<evidence type="ECO:0000256" key="1">
    <source>
        <dbReference type="SAM" id="SignalP"/>
    </source>
</evidence>
<reference evidence="2 3" key="1">
    <citation type="submission" date="2018-08" db="EMBL/GenBank/DDBJ databases">
        <title>Chitinophaga sp. K20C18050901, a novel bacterium isolated from forest soil.</title>
        <authorList>
            <person name="Wang C."/>
        </authorList>
    </citation>
    <scope>NUCLEOTIDE SEQUENCE [LARGE SCALE GENOMIC DNA]</scope>
    <source>
        <strain evidence="2 3">K20C18050901</strain>
    </source>
</reference>
<feature type="chain" id="PRO_5017667194" description="DUF928 domain-containing protein" evidence="1">
    <location>
        <begin position="19"/>
        <end position="360"/>
    </location>
</feature>
<dbReference type="Proteomes" id="UP000261174">
    <property type="component" value="Unassembled WGS sequence"/>
</dbReference>
<feature type="signal peptide" evidence="1">
    <location>
        <begin position="1"/>
        <end position="18"/>
    </location>
</feature>
<sequence length="360" mass="39947">MKYILFFIAMLTGSVLHAQVLINYQPAINGQTLDGLSLAQIVNTGVQVTGSLKITVKDGSTAGVVSIIVPALTIRPGVNALNKGVMRSASIRFGESPAAALLSQSGRFPEGEYEYCFEVSVPDVKPSLPPVIYENCFQQTLQPSTPLLLIDPYNGAEICNVRPAFSWQPPMPFVNSMRYRLVVVPKGDDETPEAAIANNRPVINKGDFRQQHINYPTTSPDLVKGQEYAWQVSVYSGSVLISSSEIWTFRIQCDDKLDTLQGGSFRELTAEGNKNFYIVTDGIVRFAFTNYYNDSQLQYEIVDLANPENSVKKLPRVQMHAGHNKAEIKPAGLISGKQYLLKIKNADKQELIMRFIYQDN</sequence>
<comment type="caution">
    <text evidence="2">The sequence shown here is derived from an EMBL/GenBank/DDBJ whole genome shotgun (WGS) entry which is preliminary data.</text>
</comment>
<accession>A0A3E1NVR2</accession>
<evidence type="ECO:0000313" key="2">
    <source>
        <dbReference type="EMBL" id="RFM31944.1"/>
    </source>
</evidence>
<dbReference type="EMBL" id="QTJV01000010">
    <property type="protein sequence ID" value="RFM31944.1"/>
    <property type="molecule type" value="Genomic_DNA"/>
</dbReference>